<keyword evidence="3" id="KW-1185">Reference proteome</keyword>
<dbReference type="Pfam" id="PF00583">
    <property type="entry name" value="Acetyltransf_1"/>
    <property type="match status" value="1"/>
</dbReference>
<keyword evidence="2" id="KW-0012">Acyltransferase</keyword>
<dbReference type="RefSeq" id="WP_326121270.1">
    <property type="nucleotide sequence ID" value="NZ_JARSFG010000003.1"/>
</dbReference>
<dbReference type="SUPFAM" id="SSF55729">
    <property type="entry name" value="Acyl-CoA N-acyltransferases (Nat)"/>
    <property type="match status" value="1"/>
</dbReference>
<organism evidence="2 3">
    <name type="scientific">Metasolibacillus meyeri</name>
    <dbReference type="NCBI Taxonomy" id="1071052"/>
    <lineage>
        <taxon>Bacteria</taxon>
        <taxon>Bacillati</taxon>
        <taxon>Bacillota</taxon>
        <taxon>Bacilli</taxon>
        <taxon>Bacillales</taxon>
        <taxon>Caryophanaceae</taxon>
        <taxon>Metasolibacillus</taxon>
    </lineage>
</organism>
<dbReference type="AlphaFoldDB" id="A0AAW9NS93"/>
<evidence type="ECO:0000313" key="2">
    <source>
        <dbReference type="EMBL" id="MEC1177053.1"/>
    </source>
</evidence>
<reference evidence="2 3" key="1">
    <citation type="submission" date="2023-03" db="EMBL/GenBank/DDBJ databases">
        <title>Bacillus Genome Sequencing.</title>
        <authorList>
            <person name="Dunlap C."/>
        </authorList>
    </citation>
    <scope>NUCLEOTIDE SEQUENCE [LARGE SCALE GENOMIC DNA]</scope>
    <source>
        <strain evidence="2 3">B-59205</strain>
    </source>
</reference>
<protein>
    <submittedName>
        <fullName evidence="2">GNAT family N-acetyltransferase</fullName>
        <ecNumber evidence="2">2.3.1.-</ecNumber>
    </submittedName>
</protein>
<comment type="caution">
    <text evidence="2">The sequence shown here is derived from an EMBL/GenBank/DDBJ whole genome shotgun (WGS) entry which is preliminary data.</text>
</comment>
<dbReference type="Gene3D" id="3.40.630.30">
    <property type="match status" value="1"/>
</dbReference>
<feature type="domain" description="N-acetyltransferase" evidence="1">
    <location>
        <begin position="1"/>
        <end position="113"/>
    </location>
</feature>
<gene>
    <name evidence="2" type="ORF">P9B03_01030</name>
</gene>
<dbReference type="CDD" id="cd04301">
    <property type="entry name" value="NAT_SF"/>
    <property type="match status" value="1"/>
</dbReference>
<dbReference type="Proteomes" id="UP001344888">
    <property type="component" value="Unassembled WGS sequence"/>
</dbReference>
<dbReference type="EMBL" id="JARSFG010000003">
    <property type="protein sequence ID" value="MEC1177053.1"/>
    <property type="molecule type" value="Genomic_DNA"/>
</dbReference>
<proteinExistence type="predicted"/>
<dbReference type="GO" id="GO:0016747">
    <property type="term" value="F:acyltransferase activity, transferring groups other than amino-acyl groups"/>
    <property type="evidence" value="ECO:0007669"/>
    <property type="project" value="InterPro"/>
</dbReference>
<dbReference type="PROSITE" id="PS51186">
    <property type="entry name" value="GNAT"/>
    <property type="match status" value="1"/>
</dbReference>
<dbReference type="EC" id="2.3.1.-" evidence="2"/>
<name>A0AAW9NS93_9BACL</name>
<accession>A0AAW9NS93</accession>
<evidence type="ECO:0000313" key="3">
    <source>
        <dbReference type="Proteomes" id="UP001344888"/>
    </source>
</evidence>
<sequence length="113" mass="12604">MKIIPYAPQYEESWLRCRVLAYLHTAMYEDVEIEKPTFDGRPTIELIAVENDIVIGIIDVVLDTEELKTTLLSEGLGAFIPVIAVHPDHQSKGIGLQLYEAALTSFSGCPNTR</sequence>
<evidence type="ECO:0000259" key="1">
    <source>
        <dbReference type="PROSITE" id="PS51186"/>
    </source>
</evidence>
<keyword evidence="2" id="KW-0808">Transferase</keyword>
<dbReference type="InterPro" id="IPR016181">
    <property type="entry name" value="Acyl_CoA_acyltransferase"/>
</dbReference>
<dbReference type="InterPro" id="IPR000182">
    <property type="entry name" value="GNAT_dom"/>
</dbReference>